<keyword evidence="1" id="KW-0472">Membrane</keyword>
<protein>
    <submittedName>
        <fullName evidence="2">Uncharacterized protein</fullName>
    </submittedName>
</protein>
<comment type="caution">
    <text evidence="2">The sequence shown here is derived from an EMBL/GenBank/DDBJ whole genome shotgun (WGS) entry which is preliminary data.</text>
</comment>
<proteinExistence type="predicted"/>
<evidence type="ECO:0000256" key="1">
    <source>
        <dbReference type="SAM" id="Phobius"/>
    </source>
</evidence>
<keyword evidence="3" id="KW-1185">Reference proteome</keyword>
<dbReference type="RefSeq" id="XP_021870269.1">
    <property type="nucleotide sequence ID" value="XM_022012997.1"/>
</dbReference>
<dbReference type="GeneID" id="33554805"/>
<accession>A0A1Y1UDM2</accession>
<feature type="transmembrane region" description="Helical" evidence="1">
    <location>
        <begin position="21"/>
        <end position="38"/>
    </location>
</feature>
<dbReference type="AlphaFoldDB" id="A0A1Y1UDM2"/>
<dbReference type="InParanoid" id="A0A1Y1UDM2"/>
<organism evidence="2 3">
    <name type="scientific">Kockovaella imperatae</name>
    <dbReference type="NCBI Taxonomy" id="4999"/>
    <lineage>
        <taxon>Eukaryota</taxon>
        <taxon>Fungi</taxon>
        <taxon>Dikarya</taxon>
        <taxon>Basidiomycota</taxon>
        <taxon>Agaricomycotina</taxon>
        <taxon>Tremellomycetes</taxon>
        <taxon>Tremellales</taxon>
        <taxon>Cuniculitremaceae</taxon>
        <taxon>Kockovaella</taxon>
    </lineage>
</organism>
<dbReference type="EMBL" id="NBSH01000009">
    <property type="protein sequence ID" value="ORX36140.1"/>
    <property type="molecule type" value="Genomic_DNA"/>
</dbReference>
<keyword evidence="1" id="KW-1133">Transmembrane helix</keyword>
<keyword evidence="1" id="KW-0812">Transmembrane</keyword>
<dbReference type="Proteomes" id="UP000193218">
    <property type="component" value="Unassembled WGS sequence"/>
</dbReference>
<sequence length="118" mass="14025">MTRDHFEKSVASGPRSETLKIVLCLWWWWCCWWWWMMVSSQEPSENMQICFEMGFESNPSILMYAHDSVFIDSHYWWVGGWLVLGWLAGWLLYGVRWVSCMGEYSRRGRMGCPAIKVG</sequence>
<evidence type="ECO:0000313" key="2">
    <source>
        <dbReference type="EMBL" id="ORX36140.1"/>
    </source>
</evidence>
<gene>
    <name evidence="2" type="ORF">BD324DRAFT_526388</name>
</gene>
<name>A0A1Y1UDM2_9TREE</name>
<evidence type="ECO:0000313" key="3">
    <source>
        <dbReference type="Proteomes" id="UP000193218"/>
    </source>
</evidence>
<reference evidence="2 3" key="1">
    <citation type="submission" date="2017-03" db="EMBL/GenBank/DDBJ databases">
        <title>Widespread Adenine N6-methylation of Active Genes in Fungi.</title>
        <authorList>
            <consortium name="DOE Joint Genome Institute"/>
            <person name="Mondo S.J."/>
            <person name="Dannebaum R.O."/>
            <person name="Kuo R.C."/>
            <person name="Louie K.B."/>
            <person name="Bewick A.J."/>
            <person name="Labutti K."/>
            <person name="Haridas S."/>
            <person name="Kuo A."/>
            <person name="Salamov A."/>
            <person name="Ahrendt S.R."/>
            <person name="Lau R."/>
            <person name="Bowen B.P."/>
            <person name="Lipzen A."/>
            <person name="Sullivan W."/>
            <person name="Andreopoulos W.B."/>
            <person name="Clum A."/>
            <person name="Lindquist E."/>
            <person name="Daum C."/>
            <person name="Northen T.R."/>
            <person name="Ramamoorthy G."/>
            <person name="Schmitz R.J."/>
            <person name="Gryganskyi A."/>
            <person name="Culley D."/>
            <person name="Magnuson J."/>
            <person name="James T.Y."/>
            <person name="O'Malley M.A."/>
            <person name="Stajich J.E."/>
            <person name="Spatafora J.W."/>
            <person name="Visel A."/>
            <person name="Grigoriev I.V."/>
        </authorList>
    </citation>
    <scope>NUCLEOTIDE SEQUENCE [LARGE SCALE GENOMIC DNA]</scope>
    <source>
        <strain evidence="2 3">NRRL Y-17943</strain>
    </source>
</reference>
<feature type="transmembrane region" description="Helical" evidence="1">
    <location>
        <begin position="75"/>
        <end position="99"/>
    </location>
</feature>